<accession>A0A7C5R3M1</accession>
<dbReference type="SUPFAM" id="SSF56935">
    <property type="entry name" value="Porins"/>
    <property type="match status" value="1"/>
</dbReference>
<dbReference type="Pfam" id="PF07715">
    <property type="entry name" value="Plug"/>
    <property type="match status" value="1"/>
</dbReference>
<gene>
    <name evidence="3" type="ORF">ENJ42_02615</name>
</gene>
<dbReference type="InterPro" id="IPR039426">
    <property type="entry name" value="TonB-dep_rcpt-like"/>
</dbReference>
<protein>
    <recommendedName>
        <fullName evidence="2">TonB-dependent receptor plug domain-containing protein</fullName>
    </recommendedName>
</protein>
<organism evidence="3">
    <name type="scientific">Hellea balneolensis</name>
    <dbReference type="NCBI Taxonomy" id="287478"/>
    <lineage>
        <taxon>Bacteria</taxon>
        <taxon>Pseudomonadati</taxon>
        <taxon>Pseudomonadota</taxon>
        <taxon>Alphaproteobacteria</taxon>
        <taxon>Maricaulales</taxon>
        <taxon>Robiginitomaculaceae</taxon>
        <taxon>Hellea</taxon>
    </lineage>
</organism>
<dbReference type="PANTHER" id="PTHR30069">
    <property type="entry name" value="TONB-DEPENDENT OUTER MEMBRANE RECEPTOR"/>
    <property type="match status" value="1"/>
</dbReference>
<dbReference type="AlphaFoldDB" id="A0A7C5R3M1"/>
<reference evidence="3" key="1">
    <citation type="journal article" date="2020" name="mSystems">
        <title>Genome- and Community-Level Interaction Insights into Carbon Utilization and Element Cycling Functions of Hydrothermarchaeota in Hydrothermal Sediment.</title>
        <authorList>
            <person name="Zhou Z."/>
            <person name="Liu Y."/>
            <person name="Xu W."/>
            <person name="Pan J."/>
            <person name="Luo Z.H."/>
            <person name="Li M."/>
        </authorList>
    </citation>
    <scope>NUCLEOTIDE SEQUENCE [LARGE SCALE GENOMIC DNA]</scope>
    <source>
        <strain evidence="3">HyVt-485</strain>
    </source>
</reference>
<feature type="domain" description="TonB-dependent receptor plug" evidence="2">
    <location>
        <begin position="30"/>
        <end position="112"/>
    </location>
</feature>
<feature type="signal peptide" evidence="1">
    <location>
        <begin position="1"/>
        <end position="23"/>
    </location>
</feature>
<comment type="caution">
    <text evidence="3">The sequence shown here is derived from an EMBL/GenBank/DDBJ whole genome shotgun (WGS) entry which is preliminary data.</text>
</comment>
<evidence type="ECO:0000313" key="3">
    <source>
        <dbReference type="EMBL" id="HHL42486.1"/>
    </source>
</evidence>
<dbReference type="GO" id="GO:0015344">
    <property type="term" value="F:siderophore uptake transmembrane transporter activity"/>
    <property type="evidence" value="ECO:0007669"/>
    <property type="project" value="TreeGrafter"/>
</dbReference>
<sequence length="687" mass="77267">MNIFQTTLLGGVVAFTLGTPAFAIDAENKTKANNVYEPAYFEQYVPRTARDMVSRIPGFSINSSGGKRGLGQGGANVLINGKRISGKTNPFDQLSRINASNVVRIEIVDGASLDIPGLSGQVANVITLNKGISGTWEWRPEWRNRLEGNIFSGKATVSGEKGKLSWSLSAQNNSFRNGNRGPETQTLADGTLFETRYEDGQFYGDQPGVSVDLTWKPKDDHVANLNLKYNIFNFNGREFSKRTAITNDGSTKETLFSNAEDEWNASIDADYEFPFLNTAQNGKLKLIAYGRFEHSPTVSRFDEFDPVLGRISGSRFFRVADEGEFIGRSEYSWKPKDGQDWQFGVEGVFNFLDIGSHLFTLDNAGAFVEQTLDGATSRVEEKRAEATLTHSRKLSDKWDVQLSLGAEYSEIAQDTGLSRNFFRPKGFISATYKPDENLSIRTKIEREVGQLNFFDFISSVSLQDRLDTTGNINLVPQQSWNGEIEFDKKFGDGNTFKATLFGELISDRVDRILIGDDGDGVGNIDSAHRYGIKLNSTIKGEKWGLKGTQLDLSLRLQNSSIDDPAQGFARRLNHDLKSFWSIEFRHDIPNSKWAWGFYTDQFIDSPSYRLTTINQYTFDGPWASAFIEHKDILGMKVKFSLANLFDASDDFTRQVFTDRRDRGVLKRTEERTRNFDLIYRLNISGTF</sequence>
<dbReference type="Proteomes" id="UP000885830">
    <property type="component" value="Unassembled WGS sequence"/>
</dbReference>
<evidence type="ECO:0000256" key="1">
    <source>
        <dbReference type="SAM" id="SignalP"/>
    </source>
</evidence>
<dbReference type="PANTHER" id="PTHR30069:SF37">
    <property type="entry name" value="FERRIC VIBRIOBACTIN RECEPTOR VIUA"/>
    <property type="match status" value="1"/>
</dbReference>
<dbReference type="Gene3D" id="2.170.130.10">
    <property type="entry name" value="TonB-dependent receptor, plug domain"/>
    <property type="match status" value="1"/>
</dbReference>
<evidence type="ECO:0000259" key="2">
    <source>
        <dbReference type="Pfam" id="PF07715"/>
    </source>
</evidence>
<keyword evidence="1" id="KW-0732">Signal</keyword>
<dbReference type="GO" id="GO:0044718">
    <property type="term" value="P:siderophore transmembrane transport"/>
    <property type="evidence" value="ECO:0007669"/>
    <property type="project" value="TreeGrafter"/>
</dbReference>
<dbReference type="EMBL" id="DRMJ01000127">
    <property type="protein sequence ID" value="HHL42486.1"/>
    <property type="molecule type" value="Genomic_DNA"/>
</dbReference>
<dbReference type="GO" id="GO:0009279">
    <property type="term" value="C:cell outer membrane"/>
    <property type="evidence" value="ECO:0007669"/>
    <property type="project" value="TreeGrafter"/>
</dbReference>
<dbReference type="InterPro" id="IPR012910">
    <property type="entry name" value="Plug_dom"/>
</dbReference>
<name>A0A7C5R3M1_9PROT</name>
<proteinExistence type="predicted"/>
<feature type="chain" id="PRO_5027699209" description="TonB-dependent receptor plug domain-containing protein" evidence="1">
    <location>
        <begin position="24"/>
        <end position="687"/>
    </location>
</feature>
<dbReference type="InterPro" id="IPR037066">
    <property type="entry name" value="Plug_dom_sf"/>
</dbReference>